<dbReference type="InterPro" id="IPR000719">
    <property type="entry name" value="Prot_kinase_dom"/>
</dbReference>
<dbReference type="RefSeq" id="WP_189534299.1">
    <property type="nucleotide sequence ID" value="NZ_BMYX01000012.1"/>
</dbReference>
<dbReference type="Pfam" id="PF00560">
    <property type="entry name" value="LRR_1"/>
    <property type="match status" value="1"/>
</dbReference>
<feature type="domain" description="Protein kinase" evidence="4">
    <location>
        <begin position="205"/>
        <end position="438"/>
    </location>
</feature>
<dbReference type="InterPro" id="IPR003591">
    <property type="entry name" value="Leu-rich_rpt_typical-subtyp"/>
</dbReference>
<dbReference type="InterPro" id="IPR001611">
    <property type="entry name" value="Leu-rich_rpt"/>
</dbReference>
<dbReference type="PROSITE" id="PS50011">
    <property type="entry name" value="PROTEIN_KINASE_DOM"/>
    <property type="match status" value="1"/>
</dbReference>
<dbReference type="GO" id="GO:0005737">
    <property type="term" value="C:cytoplasm"/>
    <property type="evidence" value="ECO:0007669"/>
    <property type="project" value="TreeGrafter"/>
</dbReference>
<dbReference type="Gene3D" id="1.10.510.10">
    <property type="entry name" value="Transferase(Phosphotransferase) domain 1"/>
    <property type="match status" value="1"/>
</dbReference>
<dbReference type="Proteomes" id="UP000645257">
    <property type="component" value="Unassembled WGS sequence"/>
</dbReference>
<dbReference type="InterPro" id="IPR050216">
    <property type="entry name" value="LRR_domain-containing"/>
</dbReference>
<proteinExistence type="predicted"/>
<dbReference type="PROSITE" id="PS51450">
    <property type="entry name" value="LRR"/>
    <property type="match status" value="1"/>
</dbReference>
<comment type="caution">
    <text evidence="5">The sequence shown here is derived from an EMBL/GenBank/DDBJ whole genome shotgun (WGS) entry which is preliminary data.</text>
</comment>
<keyword evidence="3" id="KW-0547">Nucleotide-binding</keyword>
<keyword evidence="1" id="KW-0433">Leucine-rich repeat</keyword>
<sequence>MHTLEQLEAGRLAGARSLKLSEGLERFPEAIFRLADTLEVLDLSGNRLAELPDDLWRLGKLRILFCSGNRLESLPSGLGRCASLSMLGVKANRIARIPENALSPGLRWLILTDNHLAALPETLGRCRGMQKLMLAGNRLEHLPDSMAALERLELLRLSANRFSGLPAWLAGLPNLAWLAFSGNPFHDAAPPPGNSDAVRIPWRALTLGRRLGEGASGVIHRAVWRHNGENRDVAVKLFKGSVTSDGLPMDEMAACLAAGQHNALIGALGRLESPPDGAPGLVMPLIAEDFVALAAPPDFDTCTRDVYPPDLCFAFAATVSILQRIASAVRHLHQQGMLHGDLYAHNILHNHAGDARLGDFGAASRLPSANPAFASALTRLEVKAFACLAGELLARTSPLTADTARFAALQRLVEHCAHPDPGCRPAFPAIAASLESMA</sequence>
<keyword evidence="6" id="KW-1185">Reference proteome</keyword>
<dbReference type="PANTHER" id="PTHR48051:SF1">
    <property type="entry name" value="RAS SUPPRESSOR PROTEIN 1"/>
    <property type="match status" value="1"/>
</dbReference>
<feature type="binding site" evidence="3">
    <location>
        <position position="236"/>
    </location>
    <ligand>
        <name>ATP</name>
        <dbReference type="ChEBI" id="CHEBI:30616"/>
    </ligand>
</feature>
<protein>
    <recommendedName>
        <fullName evidence="4">Protein kinase domain-containing protein</fullName>
    </recommendedName>
</protein>
<evidence type="ECO:0000313" key="6">
    <source>
        <dbReference type="Proteomes" id="UP000645257"/>
    </source>
</evidence>
<dbReference type="GO" id="GO:0004672">
    <property type="term" value="F:protein kinase activity"/>
    <property type="evidence" value="ECO:0007669"/>
    <property type="project" value="InterPro"/>
</dbReference>
<dbReference type="SUPFAM" id="SSF52058">
    <property type="entry name" value="L domain-like"/>
    <property type="match status" value="1"/>
</dbReference>
<evidence type="ECO:0000256" key="3">
    <source>
        <dbReference type="PROSITE-ProRule" id="PRU10141"/>
    </source>
</evidence>
<dbReference type="AlphaFoldDB" id="A0A918UAQ6"/>
<accession>A0A918UAQ6</accession>
<dbReference type="InterPro" id="IPR001245">
    <property type="entry name" value="Ser-Thr/Tyr_kinase_cat_dom"/>
</dbReference>
<reference evidence="5" key="2">
    <citation type="submission" date="2020-09" db="EMBL/GenBank/DDBJ databases">
        <authorList>
            <person name="Sun Q."/>
            <person name="Kim S."/>
        </authorList>
    </citation>
    <scope>NUCLEOTIDE SEQUENCE</scope>
    <source>
        <strain evidence="5">KCTC 32182</strain>
    </source>
</reference>
<dbReference type="Gene3D" id="3.30.200.20">
    <property type="entry name" value="Phosphorylase Kinase, domain 1"/>
    <property type="match status" value="1"/>
</dbReference>
<evidence type="ECO:0000256" key="1">
    <source>
        <dbReference type="ARBA" id="ARBA00022614"/>
    </source>
</evidence>
<dbReference type="SMART" id="SM00364">
    <property type="entry name" value="LRR_BAC"/>
    <property type="match status" value="5"/>
</dbReference>
<organism evidence="5 6">
    <name type="scientific">Paludibacterium paludis</name>
    <dbReference type="NCBI Taxonomy" id="1225769"/>
    <lineage>
        <taxon>Bacteria</taxon>
        <taxon>Pseudomonadati</taxon>
        <taxon>Pseudomonadota</taxon>
        <taxon>Betaproteobacteria</taxon>
        <taxon>Neisseriales</taxon>
        <taxon>Chromobacteriaceae</taxon>
        <taxon>Paludibacterium</taxon>
    </lineage>
</organism>
<dbReference type="SMART" id="SM00369">
    <property type="entry name" value="LRR_TYP"/>
    <property type="match status" value="5"/>
</dbReference>
<name>A0A918UAQ6_9NEIS</name>
<dbReference type="Gene3D" id="3.80.10.10">
    <property type="entry name" value="Ribonuclease Inhibitor"/>
    <property type="match status" value="1"/>
</dbReference>
<dbReference type="Pfam" id="PF13855">
    <property type="entry name" value="LRR_8"/>
    <property type="match status" value="1"/>
</dbReference>
<evidence type="ECO:0000313" key="5">
    <source>
        <dbReference type="EMBL" id="GGY18397.1"/>
    </source>
</evidence>
<dbReference type="EMBL" id="BMYX01000012">
    <property type="protein sequence ID" value="GGY18397.1"/>
    <property type="molecule type" value="Genomic_DNA"/>
</dbReference>
<dbReference type="PANTHER" id="PTHR48051">
    <property type="match status" value="1"/>
</dbReference>
<dbReference type="GO" id="GO:0005524">
    <property type="term" value="F:ATP binding"/>
    <property type="evidence" value="ECO:0007669"/>
    <property type="project" value="UniProtKB-UniRule"/>
</dbReference>
<dbReference type="InterPro" id="IPR011009">
    <property type="entry name" value="Kinase-like_dom_sf"/>
</dbReference>
<keyword evidence="3" id="KW-0067">ATP-binding</keyword>
<evidence type="ECO:0000259" key="4">
    <source>
        <dbReference type="PROSITE" id="PS50011"/>
    </source>
</evidence>
<dbReference type="Pfam" id="PF07714">
    <property type="entry name" value="PK_Tyr_Ser-Thr"/>
    <property type="match status" value="1"/>
</dbReference>
<dbReference type="InterPro" id="IPR032675">
    <property type="entry name" value="LRR_dom_sf"/>
</dbReference>
<gene>
    <name evidence="5" type="ORF">GCM10011289_22350</name>
</gene>
<dbReference type="InterPro" id="IPR017441">
    <property type="entry name" value="Protein_kinase_ATP_BS"/>
</dbReference>
<keyword evidence="2" id="KW-0677">Repeat</keyword>
<reference evidence="5" key="1">
    <citation type="journal article" date="2014" name="Int. J. Syst. Evol. Microbiol.">
        <title>Complete genome sequence of Corynebacterium casei LMG S-19264T (=DSM 44701T), isolated from a smear-ripened cheese.</title>
        <authorList>
            <consortium name="US DOE Joint Genome Institute (JGI-PGF)"/>
            <person name="Walter F."/>
            <person name="Albersmeier A."/>
            <person name="Kalinowski J."/>
            <person name="Ruckert C."/>
        </authorList>
    </citation>
    <scope>NUCLEOTIDE SEQUENCE</scope>
    <source>
        <strain evidence="5">KCTC 32182</strain>
    </source>
</reference>
<dbReference type="PROSITE" id="PS00107">
    <property type="entry name" value="PROTEIN_KINASE_ATP"/>
    <property type="match status" value="1"/>
</dbReference>
<evidence type="ECO:0000256" key="2">
    <source>
        <dbReference type="ARBA" id="ARBA00022737"/>
    </source>
</evidence>
<dbReference type="SUPFAM" id="SSF56112">
    <property type="entry name" value="Protein kinase-like (PK-like)"/>
    <property type="match status" value="1"/>
</dbReference>